<dbReference type="InterPro" id="IPR046228">
    <property type="entry name" value="DUF6261"/>
</dbReference>
<protein>
    <recommendedName>
        <fullName evidence="4">Cell surface protein</fullName>
    </recommendedName>
</protein>
<accession>A0A9D2A4P5</accession>
<gene>
    <name evidence="2" type="ORF">H9819_03800</name>
</gene>
<dbReference type="EMBL" id="DXCK01000056">
    <property type="protein sequence ID" value="HIZ01361.1"/>
    <property type="molecule type" value="Genomic_DNA"/>
</dbReference>
<reference evidence="2" key="2">
    <citation type="submission" date="2021-04" db="EMBL/GenBank/DDBJ databases">
        <authorList>
            <person name="Gilroy R."/>
        </authorList>
    </citation>
    <scope>NUCLEOTIDE SEQUENCE</scope>
    <source>
        <strain evidence="2">ChiHjej12B11-24981</strain>
    </source>
</reference>
<sequence length="275" mass="28954">MAVQQITEVATTHMTLGAHNKFNIDVNNAIIQATAAALRVENYATLYAQKIEEESRIVNRQTAMASTVDVSAADRQRDRAVGVIMNLTNAHTTSIIAEKADAANKLRQLLAPYKGIGAHAYQKETAEINGMVAVLTTGDGATYAATLGMDDEVDALEQANAAFEEAYARDQEEAATLAALQSVDTKELRAQVDALYQQIVLTVNAVAVLQPTDEVTAFIQKVNGIIYKAEQEMGTSTASKPLPDTPGTGEGGGTDTPTDPDAGGDGDDGEGGSPL</sequence>
<evidence type="ECO:0000313" key="2">
    <source>
        <dbReference type="EMBL" id="HIZ01361.1"/>
    </source>
</evidence>
<dbReference type="AlphaFoldDB" id="A0A9D2A4P5"/>
<dbReference type="Pfam" id="PF19775">
    <property type="entry name" value="DUF6261"/>
    <property type="match status" value="1"/>
</dbReference>
<comment type="caution">
    <text evidence="2">The sequence shown here is derived from an EMBL/GenBank/DDBJ whole genome shotgun (WGS) entry which is preliminary data.</text>
</comment>
<dbReference type="Proteomes" id="UP000824023">
    <property type="component" value="Unassembled WGS sequence"/>
</dbReference>
<evidence type="ECO:0008006" key="4">
    <source>
        <dbReference type="Google" id="ProtNLM"/>
    </source>
</evidence>
<evidence type="ECO:0000256" key="1">
    <source>
        <dbReference type="SAM" id="MobiDB-lite"/>
    </source>
</evidence>
<feature type="compositionally biased region" description="Acidic residues" evidence="1">
    <location>
        <begin position="262"/>
        <end position="275"/>
    </location>
</feature>
<evidence type="ECO:0000313" key="3">
    <source>
        <dbReference type="Proteomes" id="UP000824023"/>
    </source>
</evidence>
<name>A0A9D2A4P5_9BACE</name>
<reference evidence="2" key="1">
    <citation type="journal article" date="2021" name="PeerJ">
        <title>Extensive microbial diversity within the chicken gut microbiome revealed by metagenomics and culture.</title>
        <authorList>
            <person name="Gilroy R."/>
            <person name="Ravi A."/>
            <person name="Getino M."/>
            <person name="Pursley I."/>
            <person name="Horton D.L."/>
            <person name="Alikhan N.F."/>
            <person name="Baker D."/>
            <person name="Gharbi K."/>
            <person name="Hall N."/>
            <person name="Watson M."/>
            <person name="Adriaenssens E.M."/>
            <person name="Foster-Nyarko E."/>
            <person name="Jarju S."/>
            <person name="Secka A."/>
            <person name="Antonio M."/>
            <person name="Oren A."/>
            <person name="Chaudhuri R.R."/>
            <person name="La Ragione R."/>
            <person name="Hildebrand F."/>
            <person name="Pallen M.J."/>
        </authorList>
    </citation>
    <scope>NUCLEOTIDE SEQUENCE</scope>
    <source>
        <strain evidence="2">ChiHjej12B11-24981</strain>
    </source>
</reference>
<proteinExistence type="predicted"/>
<organism evidence="2 3">
    <name type="scientific">Candidatus Bacteroides merdipullorum</name>
    <dbReference type="NCBI Taxonomy" id="2838474"/>
    <lineage>
        <taxon>Bacteria</taxon>
        <taxon>Pseudomonadati</taxon>
        <taxon>Bacteroidota</taxon>
        <taxon>Bacteroidia</taxon>
        <taxon>Bacteroidales</taxon>
        <taxon>Bacteroidaceae</taxon>
        <taxon>Bacteroides</taxon>
    </lineage>
</organism>
<feature type="region of interest" description="Disordered" evidence="1">
    <location>
        <begin position="233"/>
        <end position="275"/>
    </location>
</feature>